<dbReference type="HOGENOM" id="CLU_3028566_0_0_10"/>
<reference evidence="1 2" key="1">
    <citation type="submission" date="2010-12" db="EMBL/GenBank/DDBJ databases">
        <authorList>
            <person name="Muzny D."/>
            <person name="Qin X."/>
            <person name="Deng J."/>
            <person name="Jiang H."/>
            <person name="Liu Y."/>
            <person name="Qu J."/>
            <person name="Song X.-Z."/>
            <person name="Zhang L."/>
            <person name="Thornton R."/>
            <person name="Coyle M."/>
            <person name="Francisco L."/>
            <person name="Jackson L."/>
            <person name="Javaid M."/>
            <person name="Korchina V."/>
            <person name="Kovar C."/>
            <person name="Mata R."/>
            <person name="Mathew T."/>
            <person name="Ngo R."/>
            <person name="Nguyen L."/>
            <person name="Nguyen N."/>
            <person name="Okwuonu G."/>
            <person name="Ongeri F."/>
            <person name="Pham C."/>
            <person name="Simmons D."/>
            <person name="Wilczek-Boney K."/>
            <person name="Hale W."/>
            <person name="Jakkamsetti A."/>
            <person name="Pham P."/>
            <person name="Ruth R."/>
            <person name="San Lucas F."/>
            <person name="Warren J."/>
            <person name="Zhang J."/>
            <person name="Zhao Z."/>
            <person name="Zhou C."/>
            <person name="Zhu D."/>
            <person name="Lee S."/>
            <person name="Bess C."/>
            <person name="Blankenburg K."/>
            <person name="Forbes L."/>
            <person name="Fu Q."/>
            <person name="Gubbala S."/>
            <person name="Hirani K."/>
            <person name="Jayaseelan J.C."/>
            <person name="Lara F."/>
            <person name="Munidasa M."/>
            <person name="Palculict T."/>
            <person name="Patil S."/>
            <person name="Pu L.-L."/>
            <person name="Saada N."/>
            <person name="Tang L."/>
            <person name="Weissenberger G."/>
            <person name="Zhu Y."/>
            <person name="Hemphill L."/>
            <person name="Shang Y."/>
            <person name="Youmans B."/>
            <person name="Ayvaz T."/>
            <person name="Ross M."/>
            <person name="Santibanez J."/>
            <person name="Aqrawi P."/>
            <person name="Gross S."/>
            <person name="Joshi V."/>
            <person name="Fowler G."/>
            <person name="Nazareth L."/>
            <person name="Reid J."/>
            <person name="Worley K."/>
            <person name="Petrosino J."/>
            <person name="Highlander S."/>
            <person name="Gibbs R."/>
        </authorList>
    </citation>
    <scope>NUCLEOTIDE SEQUENCE [LARGE SCALE GENOMIC DNA]</scope>
    <source>
        <strain evidence="1 2">DSM 15606</strain>
    </source>
</reference>
<dbReference type="STRING" id="888832.HMPREF9420_0747"/>
<protein>
    <submittedName>
        <fullName evidence="1">Uncharacterized protein</fullName>
    </submittedName>
</protein>
<dbReference type="Proteomes" id="UP000003874">
    <property type="component" value="Unassembled WGS sequence"/>
</dbReference>
<dbReference type="AlphaFoldDB" id="E6MMM9"/>
<sequence length="55" mass="6153">MILNDSSYHKIAIIRITFLPGEASKDNTLHIAVSVGSACRKALIYKRFISSSMQR</sequence>
<keyword evidence="2" id="KW-1185">Reference proteome</keyword>
<accession>E6MMM9</accession>
<organism evidence="1 2">
    <name type="scientific">Segatella salivae DSM 15606</name>
    <dbReference type="NCBI Taxonomy" id="888832"/>
    <lineage>
        <taxon>Bacteria</taxon>
        <taxon>Pseudomonadati</taxon>
        <taxon>Bacteroidota</taxon>
        <taxon>Bacteroidia</taxon>
        <taxon>Bacteroidales</taxon>
        <taxon>Prevotellaceae</taxon>
        <taxon>Segatella</taxon>
    </lineage>
</organism>
<name>E6MMM9_9BACT</name>
<dbReference type="EMBL" id="AEQO01000079">
    <property type="protein sequence ID" value="EFV05113.1"/>
    <property type="molecule type" value="Genomic_DNA"/>
</dbReference>
<evidence type="ECO:0000313" key="2">
    <source>
        <dbReference type="Proteomes" id="UP000003874"/>
    </source>
</evidence>
<proteinExistence type="predicted"/>
<evidence type="ECO:0000313" key="1">
    <source>
        <dbReference type="EMBL" id="EFV05113.1"/>
    </source>
</evidence>
<comment type="caution">
    <text evidence="1">The sequence shown here is derived from an EMBL/GenBank/DDBJ whole genome shotgun (WGS) entry which is preliminary data.</text>
</comment>
<gene>
    <name evidence="1" type="ORF">HMPREF9420_0747</name>
</gene>